<gene>
    <name evidence="2" type="ORF">TR87282</name>
</gene>
<feature type="compositionally biased region" description="Low complexity" evidence="1">
    <location>
        <begin position="461"/>
        <end position="475"/>
    </location>
</feature>
<feature type="compositionally biased region" description="Basic and acidic residues" evidence="1">
    <location>
        <begin position="431"/>
        <end position="441"/>
    </location>
</feature>
<accession>A0A0X3PRM7</accession>
<dbReference type="EMBL" id="GEEE01012153">
    <property type="protein sequence ID" value="JAP51072.1"/>
    <property type="molecule type" value="Transcribed_RNA"/>
</dbReference>
<feature type="compositionally biased region" description="Basic and acidic residues" evidence="1">
    <location>
        <begin position="479"/>
        <end position="497"/>
    </location>
</feature>
<feature type="region of interest" description="Disordered" evidence="1">
    <location>
        <begin position="594"/>
        <end position="619"/>
    </location>
</feature>
<evidence type="ECO:0000313" key="2">
    <source>
        <dbReference type="EMBL" id="JAP51072.1"/>
    </source>
</evidence>
<sequence>MDIDFLISELERSLGSHANCVLSSFSAKEHEDEGQYLDPLDEIIRDFEVNCTNIASFYAEVQNDAKDCKLSKISNIFVDAPLQQVPVIDVLNDVEELTVRQLESMVAKETVNTQTLENAAIIAELLDGVKRIQSSSLKRLKRLSSSKNRRLISFGKLRAWASDVMRQTGGENAPTFETTSKCARLRRRLTRLFHLAQTCHAFKQQLVSEENPLVARLNQDLMRIRLQLALRMRQPQLEEHDSVRFSDDPIELSRRFECISFPPPIVTSSRLENDLEKLTDNLTDLLICLAGSKSDVQKAFGFTIPLVAEKRKWLRSLVRRSISSFCTFYSKSVAAAFGSPKKLSLSTLLSQSDYELEEISASDTECMMDAFDVFDSFVSNANVEAVSNEGSVDSDSSTSDETSPNRPPEAAVPPLSVPADTGVQQALGIPKPDDSSTDIKDVSPSAGMADSPSRLKEGRTTHTASPASFSSSPTPHCLPSDRSRSASRSPADRRTSSSEEEEEHEEGEIVELDEESDGAHDGTRASPGDVLSDIDQTEQAIMDEWAPMSADKPQPKLSFDTIVQRTVEDAKKSCQRQLQTVITLDSGLQCGLPTAPASKVNGQSKKRTPNSSTPLKPFPSNYMRYTRQELLRIRTKVQQSLLRQKVSKQTYWYVPTYFCT</sequence>
<proteinExistence type="predicted"/>
<dbReference type="AlphaFoldDB" id="A0A0X3PRM7"/>
<evidence type="ECO:0000256" key="1">
    <source>
        <dbReference type="SAM" id="MobiDB-lite"/>
    </source>
</evidence>
<organism evidence="2">
    <name type="scientific">Schistocephalus solidus</name>
    <name type="common">Tapeworm</name>
    <dbReference type="NCBI Taxonomy" id="70667"/>
    <lineage>
        <taxon>Eukaryota</taxon>
        <taxon>Metazoa</taxon>
        <taxon>Spiralia</taxon>
        <taxon>Lophotrochozoa</taxon>
        <taxon>Platyhelminthes</taxon>
        <taxon>Cestoda</taxon>
        <taxon>Eucestoda</taxon>
        <taxon>Diphyllobothriidea</taxon>
        <taxon>Diphyllobothriidae</taxon>
        <taxon>Schistocephalus</taxon>
    </lineage>
</organism>
<reference evidence="2" key="1">
    <citation type="submission" date="2016-01" db="EMBL/GenBank/DDBJ databases">
        <title>Reference transcriptome for the parasite Schistocephalus solidus: insights into the molecular evolution of parasitism.</title>
        <authorList>
            <person name="Hebert F.O."/>
            <person name="Grambauer S."/>
            <person name="Barber I."/>
            <person name="Landry C.R."/>
            <person name="Aubin-Horth N."/>
        </authorList>
    </citation>
    <scope>NUCLEOTIDE SEQUENCE</scope>
</reference>
<protein>
    <submittedName>
        <fullName evidence="2">Uncharacterized protein</fullName>
    </submittedName>
</protein>
<name>A0A0X3PRM7_SCHSO</name>
<feature type="compositionally biased region" description="Acidic residues" evidence="1">
    <location>
        <begin position="498"/>
        <end position="516"/>
    </location>
</feature>
<feature type="compositionally biased region" description="Low complexity" evidence="1">
    <location>
        <begin position="387"/>
        <end position="402"/>
    </location>
</feature>
<feature type="region of interest" description="Disordered" evidence="1">
    <location>
        <begin position="387"/>
        <end position="531"/>
    </location>
</feature>